<keyword evidence="8 10" id="KW-0675">Receptor</keyword>
<evidence type="ECO:0000256" key="8">
    <source>
        <dbReference type="ARBA" id="ARBA00023170"/>
    </source>
</evidence>
<gene>
    <name evidence="11" type="ORF">Zmor_002378</name>
</gene>
<dbReference type="GO" id="GO:0005886">
    <property type="term" value="C:plasma membrane"/>
    <property type="evidence" value="ECO:0007669"/>
    <property type="project" value="UniProtKB-SubCell"/>
</dbReference>
<dbReference type="GO" id="GO:0005549">
    <property type="term" value="F:odorant binding"/>
    <property type="evidence" value="ECO:0007669"/>
    <property type="project" value="InterPro"/>
</dbReference>
<comment type="similarity">
    <text evidence="10">Belongs to the insect chemoreceptor superfamily. Heteromeric odorant receptor channel (TC 1.A.69) family.</text>
</comment>
<dbReference type="AlphaFoldDB" id="A0AA38J0W4"/>
<accession>A0AA38J0W4</accession>
<dbReference type="Proteomes" id="UP001168821">
    <property type="component" value="Unassembled WGS sequence"/>
</dbReference>
<keyword evidence="2" id="KW-1003">Cell membrane</keyword>
<comment type="caution">
    <text evidence="11">The sequence shown here is derived from an EMBL/GenBank/DDBJ whole genome shotgun (WGS) entry which is preliminary data.</text>
</comment>
<evidence type="ECO:0000256" key="9">
    <source>
        <dbReference type="ARBA" id="ARBA00023224"/>
    </source>
</evidence>
<evidence type="ECO:0000256" key="2">
    <source>
        <dbReference type="ARBA" id="ARBA00022475"/>
    </source>
</evidence>
<dbReference type="EMBL" id="JALNTZ010000001">
    <property type="protein sequence ID" value="KAJ3666960.1"/>
    <property type="molecule type" value="Genomic_DNA"/>
</dbReference>
<dbReference type="PANTHER" id="PTHR21137:SF35">
    <property type="entry name" value="ODORANT RECEPTOR 19A-RELATED"/>
    <property type="match status" value="1"/>
</dbReference>
<comment type="caution">
    <text evidence="10">Lacks conserved residue(s) required for the propagation of feature annotation.</text>
</comment>
<proteinExistence type="inferred from homology"/>
<feature type="transmembrane region" description="Helical" evidence="10">
    <location>
        <begin position="254"/>
        <end position="274"/>
    </location>
</feature>
<feature type="transmembrane region" description="Helical" evidence="10">
    <location>
        <begin position="286"/>
        <end position="308"/>
    </location>
</feature>
<reference evidence="11" key="1">
    <citation type="journal article" date="2023" name="G3 (Bethesda)">
        <title>Whole genome assemblies of Zophobas morio and Tenebrio molitor.</title>
        <authorList>
            <person name="Kaur S."/>
            <person name="Stinson S.A."/>
            <person name="diCenzo G.C."/>
        </authorList>
    </citation>
    <scope>NUCLEOTIDE SEQUENCE</scope>
    <source>
        <strain evidence="11">QUZm001</strain>
    </source>
</reference>
<evidence type="ECO:0000256" key="7">
    <source>
        <dbReference type="ARBA" id="ARBA00023136"/>
    </source>
</evidence>
<organism evidence="11 12">
    <name type="scientific">Zophobas morio</name>
    <dbReference type="NCBI Taxonomy" id="2755281"/>
    <lineage>
        <taxon>Eukaryota</taxon>
        <taxon>Metazoa</taxon>
        <taxon>Ecdysozoa</taxon>
        <taxon>Arthropoda</taxon>
        <taxon>Hexapoda</taxon>
        <taxon>Insecta</taxon>
        <taxon>Pterygota</taxon>
        <taxon>Neoptera</taxon>
        <taxon>Endopterygota</taxon>
        <taxon>Coleoptera</taxon>
        <taxon>Polyphaga</taxon>
        <taxon>Cucujiformia</taxon>
        <taxon>Tenebrionidae</taxon>
        <taxon>Zophobas</taxon>
    </lineage>
</organism>
<name>A0AA38J0W4_9CUCU</name>
<evidence type="ECO:0000256" key="3">
    <source>
        <dbReference type="ARBA" id="ARBA00022606"/>
    </source>
</evidence>
<sequence length="380" mass="43251">MTSIIWQSFSINIHIMRAFGLYPPEKPTRISWLRSLLLYFAFAYPVPVLGSLHFIYGEEIDQMRIGENAFQVAHLASQIAKLMPFILNGDRIKKCIHYLEDPLFEVKGDNEKILEKWVHTCQRNTKVFLGSIIAGNISWAVKPFLLQNGQLSVDVWLPYNLMENTMVYIFVFVLLTLGVAYGSIAGAAIDPLLAGLCGLASGHIQVLKHNLKHLDQCTTDSESLKIFVTRRNIKHCINHHNIILSFIKEFESCFSSVVFSQFAGSVLVVGFCCFQLGKMSPTTPNFSILVCYLIVLLVQIYFYCYYGTVLYEESDSLTNADYMGNWYDYDAESKRDFILLLERSQRPIVVTAGKILDLSVITFTTILRRSYSLLALLKNQ</sequence>
<evidence type="ECO:0000256" key="1">
    <source>
        <dbReference type="ARBA" id="ARBA00004651"/>
    </source>
</evidence>
<feature type="transmembrane region" description="Helical" evidence="10">
    <location>
        <begin position="167"/>
        <end position="189"/>
    </location>
</feature>
<evidence type="ECO:0000256" key="6">
    <source>
        <dbReference type="ARBA" id="ARBA00022989"/>
    </source>
</evidence>
<keyword evidence="9 10" id="KW-0807">Transducer</keyword>
<keyword evidence="3 10" id="KW-0716">Sensory transduction</keyword>
<dbReference type="GO" id="GO:0007165">
    <property type="term" value="P:signal transduction"/>
    <property type="evidence" value="ECO:0007669"/>
    <property type="project" value="UniProtKB-KW"/>
</dbReference>
<dbReference type="InterPro" id="IPR004117">
    <property type="entry name" value="7tm6_olfct_rcpt"/>
</dbReference>
<keyword evidence="12" id="KW-1185">Reference proteome</keyword>
<feature type="transmembrane region" description="Helical" evidence="10">
    <location>
        <begin position="36"/>
        <end position="56"/>
    </location>
</feature>
<comment type="subcellular location">
    <subcellularLocation>
        <location evidence="1 10">Cell membrane</location>
        <topology evidence="1 10">Multi-pass membrane protein</topology>
    </subcellularLocation>
</comment>
<dbReference type="Pfam" id="PF02949">
    <property type="entry name" value="7tm_6"/>
    <property type="match status" value="1"/>
</dbReference>
<evidence type="ECO:0000313" key="12">
    <source>
        <dbReference type="Proteomes" id="UP001168821"/>
    </source>
</evidence>
<keyword evidence="4 10" id="KW-0812">Transmembrane</keyword>
<keyword evidence="6 10" id="KW-1133">Transmembrane helix</keyword>
<dbReference type="PANTHER" id="PTHR21137">
    <property type="entry name" value="ODORANT RECEPTOR"/>
    <property type="match status" value="1"/>
</dbReference>
<evidence type="ECO:0000256" key="10">
    <source>
        <dbReference type="RuleBase" id="RU351113"/>
    </source>
</evidence>
<evidence type="ECO:0000256" key="5">
    <source>
        <dbReference type="ARBA" id="ARBA00022725"/>
    </source>
</evidence>
<protein>
    <recommendedName>
        <fullName evidence="10">Odorant receptor</fullName>
    </recommendedName>
</protein>
<evidence type="ECO:0000313" key="11">
    <source>
        <dbReference type="EMBL" id="KAJ3666960.1"/>
    </source>
</evidence>
<keyword evidence="7 10" id="KW-0472">Membrane</keyword>
<keyword evidence="5 10" id="KW-0552">Olfaction</keyword>
<dbReference type="GO" id="GO:0004984">
    <property type="term" value="F:olfactory receptor activity"/>
    <property type="evidence" value="ECO:0007669"/>
    <property type="project" value="InterPro"/>
</dbReference>
<evidence type="ECO:0000256" key="4">
    <source>
        <dbReference type="ARBA" id="ARBA00022692"/>
    </source>
</evidence>